<reference evidence="2 3" key="1">
    <citation type="submission" date="2023-10" db="EMBL/GenBank/DDBJ databases">
        <title>Sorlinia euscelidii gen. nov., sp. nov., an acetic acid bacteria isolated from the gut of Euscelidius variegatus emitter.</title>
        <authorList>
            <person name="Michoud G."/>
            <person name="Marasco R."/>
            <person name="Seferji K."/>
            <person name="Gonella E."/>
            <person name="Garuglieri E."/>
            <person name="Alma A."/>
            <person name="Mapelli F."/>
            <person name="Borin S."/>
            <person name="Daffonchio D."/>
            <person name="Crotti E."/>
        </authorList>
    </citation>
    <scope>NUCLEOTIDE SEQUENCE [LARGE SCALE GENOMIC DNA]</scope>
    <source>
        <strain evidence="2 3">EV16P</strain>
    </source>
</reference>
<gene>
    <name evidence="2" type="ORF">DOFOFD_06010</name>
</gene>
<dbReference type="NCBIfam" id="TIGR00616">
    <property type="entry name" value="rect"/>
    <property type="match status" value="1"/>
</dbReference>
<dbReference type="InterPro" id="IPR018330">
    <property type="entry name" value="RecT_fam"/>
</dbReference>
<comment type="caution">
    <text evidence="2">The sequence shown here is derived from an EMBL/GenBank/DDBJ whole genome shotgun (WGS) entry which is preliminary data.</text>
</comment>
<name>A0ABU7U152_9PROT</name>
<dbReference type="EMBL" id="JAWJZY010000002">
    <property type="protein sequence ID" value="MEE8658562.1"/>
    <property type="molecule type" value="Genomic_DNA"/>
</dbReference>
<evidence type="ECO:0000313" key="2">
    <source>
        <dbReference type="EMBL" id="MEE8658562.1"/>
    </source>
</evidence>
<feature type="region of interest" description="Disordered" evidence="1">
    <location>
        <begin position="248"/>
        <end position="270"/>
    </location>
</feature>
<sequence length="270" mass="30190">MSDDIPKTPAYLRKQINTMAGEFRNVLPSHIAPEKFQRVVMTVVQQNPDLLGADRQTLLASCLKCAADGLIPDGREAALVIFSNKVQYMPMFAGLQKRVRNSGEIASVQAHIIYENDHFVWRQGLDGHIEHTPLFPGHRGKAIGAYAIAKFKDGSDPQFEVMDVEAIERVRSVSRGKNGGPWAQWWDEMARKTVFKRLSKWLPMDAEVDELLRRDDEIEAVPYGKEAGPDPVVTAVPSKLDALEHVDDGVDRFEDEVPGPLSPEAKEDYA</sequence>
<organism evidence="2 3">
    <name type="scientific">Sorlinia euscelidii</name>
    <dbReference type="NCBI Taxonomy" id="3081148"/>
    <lineage>
        <taxon>Bacteria</taxon>
        <taxon>Pseudomonadati</taxon>
        <taxon>Pseudomonadota</taxon>
        <taxon>Alphaproteobacteria</taxon>
        <taxon>Acetobacterales</taxon>
        <taxon>Acetobacteraceae</taxon>
        <taxon>Sorlinia</taxon>
    </lineage>
</organism>
<dbReference type="Proteomes" id="UP001312908">
    <property type="component" value="Unassembled WGS sequence"/>
</dbReference>
<proteinExistence type="predicted"/>
<evidence type="ECO:0000256" key="1">
    <source>
        <dbReference type="SAM" id="MobiDB-lite"/>
    </source>
</evidence>
<protein>
    <submittedName>
        <fullName evidence="2">Rect protein</fullName>
    </submittedName>
</protein>
<evidence type="ECO:0000313" key="3">
    <source>
        <dbReference type="Proteomes" id="UP001312908"/>
    </source>
</evidence>
<dbReference type="Pfam" id="PF03837">
    <property type="entry name" value="RecT"/>
    <property type="match status" value="1"/>
</dbReference>
<keyword evidence="3" id="KW-1185">Reference proteome</keyword>
<dbReference type="RefSeq" id="WP_394819478.1">
    <property type="nucleotide sequence ID" value="NZ_JAWJZY010000002.1"/>
</dbReference>
<accession>A0ABU7U152</accession>
<dbReference type="InterPro" id="IPR004590">
    <property type="entry name" value="ssDNA_annealing_RecT"/>
</dbReference>